<keyword evidence="5" id="KW-1185">Reference proteome</keyword>
<evidence type="ECO:0000259" key="3">
    <source>
        <dbReference type="Pfam" id="PF10441"/>
    </source>
</evidence>
<proteinExistence type="predicted"/>
<gene>
    <name evidence="4" type="primary">URB2</name>
    <name evidence="4" type="ORF">LARI1_G007624</name>
</gene>
<feature type="transmembrane region" description="Helical" evidence="2">
    <location>
        <begin position="51"/>
        <end position="73"/>
    </location>
</feature>
<dbReference type="OrthoDB" id="160374at2759"/>
<keyword evidence="2" id="KW-0812">Transmembrane</keyword>
<evidence type="ECO:0000313" key="4">
    <source>
        <dbReference type="EMBL" id="TVY13944.1"/>
    </source>
</evidence>
<dbReference type="PANTHER" id="PTHR15682">
    <property type="entry name" value="UNHEALTHY RIBOSOME BIOGENESIS PROTEIN 2 HOMOLOG"/>
    <property type="match status" value="1"/>
</dbReference>
<feature type="region of interest" description="Disordered" evidence="1">
    <location>
        <begin position="196"/>
        <end position="233"/>
    </location>
</feature>
<evidence type="ECO:0000256" key="2">
    <source>
        <dbReference type="SAM" id="Phobius"/>
    </source>
</evidence>
<dbReference type="GO" id="GO:0042254">
    <property type="term" value="P:ribosome biogenesis"/>
    <property type="evidence" value="ECO:0007669"/>
    <property type="project" value="TreeGrafter"/>
</dbReference>
<evidence type="ECO:0000313" key="5">
    <source>
        <dbReference type="Proteomes" id="UP000469559"/>
    </source>
</evidence>
<name>A0A8T9B1Q9_9HELO</name>
<dbReference type="PANTHER" id="PTHR15682:SF2">
    <property type="entry name" value="UNHEALTHY RIBOSOME BIOGENESIS PROTEIN 2 HOMOLOG"/>
    <property type="match status" value="1"/>
</dbReference>
<feature type="compositionally biased region" description="Polar residues" evidence="1">
    <location>
        <begin position="201"/>
        <end position="216"/>
    </location>
</feature>
<keyword evidence="2" id="KW-1133">Transmembrane helix</keyword>
<keyword evidence="2" id="KW-0472">Membrane</keyword>
<dbReference type="EMBL" id="QGMF01000808">
    <property type="protein sequence ID" value="TVY13944.1"/>
    <property type="molecule type" value="Genomic_DNA"/>
</dbReference>
<evidence type="ECO:0000256" key="1">
    <source>
        <dbReference type="SAM" id="MobiDB-lite"/>
    </source>
</evidence>
<dbReference type="Pfam" id="PF10441">
    <property type="entry name" value="Urb2"/>
    <property type="match status" value="1"/>
</dbReference>
<sequence>MRGCRKKLDEGLTALDRLIRDGGVFFAGNFFGGQAQETKLRRRGEVNQKNIAIEPTFDLLLFWFAMVFIFLLASQSHAAQEQLAKLEKASAPFGEQLLEAAKFIGVDIDTVGRGAKIEDGEEKKGKAAVYHGREEWLLRWLLKKLQIPKVDVPRQTPSAWWLFSHLVQSIPLPIAARLLIERKFTAILRQTLEEAQKSADESNITNDGAISESSPSVEGESWRPSKKRKRSPELIAKTGGTAELLDLMDAIYATLDFITQATKPTSATSEKGRDAAFSAEYMRTSIKSPAQESATILGLWFSLSGMVLNARKDSVETSWLSPFIEIWDARAADESELSFFSRHCLESLLLLLRATGKGFSRNNNWTAQLEQLVARNVMIPAKAAKRDDPESSLLPNLARIPVVKNTANAPVFFDIAIRSILSHGTQRRRPQDDAWLQHVFTTLQDALVQRPEDNSEALCAMLQSARKYRVGIELSTLRNITSKFALPKGRNDWKLVQNLIALDANVFLIPDSELNLLDELFSRITKACVHPEWAEVADRVVLDVLVPLMNEFAKARDLSGFIRYWYAQLVEFEKLRVEAMLFSMDLFAAWEDEALQTELIELLEPSLTIQQINQILDWLSIQLADNPNAVCVILQAISRSVSREETVDSINTRLYHIMFDDEASERLDGRYKWRSWRILSETLNWVMEPGLEDLSVLWGPGSTKRTKRFGSLGNMVLSAGFLEVYSGTTVNLESLERLRCTCASWSAAKTGSKLADLSRNLVLDLLGRLARELKTFPRDLAGDFGMGRSICGGRQNTLYRDISWMMWALIRCIFVEYPKVLTLVPELSIDTPREFLQHILWVSSANAVGNSQIDWFRLNPGAFPDLWTSALRNDCVLDCPALTSTMMSLMLDVDSNMKNPLVKSQSINNFAIRSLLKLPGELFSRENREQVLTSWLPVSGSLESKTAALDPAILSLKIKLVQRSAFYEGMTFRDLINLADALAGLKADSLHTSLALFKELVRLTLSQMSEGMDQRQRQTYIAECFSEIRSKLAQSKDIKKSQRWSFSHIALFDVVLTVFRSRLTALDDLGMVKTIDLQALCAELKESLLIQLGVSLAEESSPKKKERKSLLLLCTIDALTSLGVTSSDLADFKDAAKSFATCPENATFDVAKRLEVFVSIQGGEVGKKSFGTRVKGDLTTLYGRQAILAKVQAATFGKNEKSKLKLLDSIFGVGLVGLTQADKLLAAKHVIMSCEDVRRSDEEENENKLDLSMAYSILCGHLWKATEIRRFCIISETMELMLRTKGRSMSQWNIDSTLGSITIICSRNGPTLRSNHSGAVYLHLCRLLQAVLISHRLKPQGHFHLVVQVMQTLLRCLFVPLPHSTTKTTKFLAPPPWLTSSKHQLGAKHAEAFTRLVTLICDPSVSSVTRSQHNTLTSATDKAKRMAAQHMQFVLTTYIKLQLEMRMLPEIREKMVPGLYAIFDTTSPEMRRMISESLDASGRAVFGTLFRDYQRFGKWNGS</sequence>
<dbReference type="InterPro" id="IPR052609">
    <property type="entry name" value="Ribosome_Biogenesis_Reg"/>
</dbReference>
<dbReference type="GO" id="GO:0005730">
    <property type="term" value="C:nucleolus"/>
    <property type="evidence" value="ECO:0007669"/>
    <property type="project" value="TreeGrafter"/>
</dbReference>
<feature type="domain" description="Nucleolar 27S pre-rRNA processing Urb2/Npa2 C-terminal" evidence="3">
    <location>
        <begin position="1274"/>
        <end position="1501"/>
    </location>
</feature>
<accession>A0A8T9B1Q9</accession>
<protein>
    <submittedName>
        <fullName evidence="4">Nucleolar pre-ribosomal-associated protein 2</fullName>
    </submittedName>
</protein>
<dbReference type="Proteomes" id="UP000469559">
    <property type="component" value="Unassembled WGS sequence"/>
</dbReference>
<organism evidence="4 5">
    <name type="scientific">Lachnellula arida</name>
    <dbReference type="NCBI Taxonomy" id="1316785"/>
    <lineage>
        <taxon>Eukaryota</taxon>
        <taxon>Fungi</taxon>
        <taxon>Dikarya</taxon>
        <taxon>Ascomycota</taxon>
        <taxon>Pezizomycotina</taxon>
        <taxon>Leotiomycetes</taxon>
        <taxon>Helotiales</taxon>
        <taxon>Lachnaceae</taxon>
        <taxon>Lachnellula</taxon>
    </lineage>
</organism>
<comment type="caution">
    <text evidence="4">The sequence shown here is derived from an EMBL/GenBank/DDBJ whole genome shotgun (WGS) entry which is preliminary data.</text>
</comment>
<reference evidence="4 5" key="1">
    <citation type="submission" date="2018-05" db="EMBL/GenBank/DDBJ databases">
        <title>Whole genome sequencing for identification of molecular markers to develop diagnostic detection tools for the regulated plant pathogen Lachnellula willkommii.</title>
        <authorList>
            <person name="Giroux E."/>
            <person name="Bilodeau G."/>
        </authorList>
    </citation>
    <scope>NUCLEOTIDE SEQUENCE [LARGE SCALE GENOMIC DNA]</scope>
    <source>
        <strain evidence="4 5">CBS 203.66</strain>
    </source>
</reference>
<dbReference type="InterPro" id="IPR018849">
    <property type="entry name" value="Urb2/Npa2_C"/>
</dbReference>